<reference evidence="1 2" key="1">
    <citation type="submission" date="2015-03" db="EMBL/GenBank/DDBJ databases">
        <authorList>
            <person name="Krishnan R."/>
            <person name="Midha S."/>
            <person name="Patil P.B."/>
            <person name="Rameshkumar N."/>
        </authorList>
    </citation>
    <scope>NUCLEOTIDE SEQUENCE [LARGE SCALE GENOMIC DNA]</scope>
    <source>
        <strain evidence="1 2">L1E11</strain>
    </source>
</reference>
<organism evidence="1 2">
    <name type="scientific">Pokkaliibacter plantistimulans</name>
    <dbReference type="NCBI Taxonomy" id="1635171"/>
    <lineage>
        <taxon>Bacteria</taxon>
        <taxon>Pseudomonadati</taxon>
        <taxon>Pseudomonadota</taxon>
        <taxon>Gammaproteobacteria</taxon>
        <taxon>Oceanospirillales</taxon>
        <taxon>Balneatrichaceae</taxon>
        <taxon>Pokkaliibacter</taxon>
    </lineage>
</organism>
<evidence type="ECO:0000313" key="1">
    <source>
        <dbReference type="EMBL" id="PXF30581.1"/>
    </source>
</evidence>
<comment type="caution">
    <text evidence="1">The sequence shown here is derived from an EMBL/GenBank/DDBJ whole genome shotgun (WGS) entry which is preliminary data.</text>
</comment>
<name>A0ABX5LV67_9GAMM</name>
<keyword evidence="2" id="KW-1185">Reference proteome</keyword>
<evidence type="ECO:0000313" key="2">
    <source>
        <dbReference type="Proteomes" id="UP000248090"/>
    </source>
</evidence>
<protein>
    <submittedName>
        <fullName evidence="1">Uncharacterized protein</fullName>
    </submittedName>
</protein>
<sequence>MIQEHSEELLHISFGRPIKGYERFLNVIEGTSYSDYKKKADGSLKEVVWYSIKKPKEYSENRLKKLKGE</sequence>
<accession>A0ABX5LV67</accession>
<proteinExistence type="predicted"/>
<gene>
    <name evidence="1" type="ORF">WH50_14560</name>
</gene>
<dbReference type="Proteomes" id="UP000248090">
    <property type="component" value="Unassembled WGS sequence"/>
</dbReference>
<dbReference type="EMBL" id="LAPT01000071">
    <property type="protein sequence ID" value="PXF30581.1"/>
    <property type="molecule type" value="Genomic_DNA"/>
</dbReference>